<dbReference type="SMART" id="SM00768">
    <property type="entry name" value="X8"/>
    <property type="match status" value="1"/>
</dbReference>
<keyword evidence="19 23" id="KW-0539">Nucleus</keyword>
<dbReference type="SUPFAM" id="SSF51445">
    <property type="entry name" value="(Trans)glycosidases"/>
    <property type="match status" value="1"/>
</dbReference>
<dbReference type="Pfam" id="PF00332">
    <property type="entry name" value="Glyco_hydro_17"/>
    <property type="match status" value="1"/>
</dbReference>
<evidence type="ECO:0000256" key="13">
    <source>
        <dbReference type="ARBA" id="ARBA00022801"/>
    </source>
</evidence>
<dbReference type="InterPro" id="IPR012946">
    <property type="entry name" value="X8"/>
</dbReference>
<dbReference type="Pfam" id="PF02475">
    <property type="entry name" value="TRM5-TYW2_MTfase"/>
    <property type="match status" value="1"/>
</dbReference>
<evidence type="ECO:0000256" key="3">
    <source>
        <dbReference type="ARBA" id="ARBA00008773"/>
    </source>
</evidence>
<dbReference type="HAMAP" id="MF_03152">
    <property type="entry name" value="TRM5"/>
    <property type="match status" value="1"/>
</dbReference>
<comment type="similarity">
    <text evidence="23">Belongs to the TRM5 / TYW2 family.</text>
</comment>
<dbReference type="Pfam" id="PF07983">
    <property type="entry name" value="X8"/>
    <property type="match status" value="1"/>
</dbReference>
<dbReference type="PROSITE" id="PS51684">
    <property type="entry name" value="SAM_MT_TRM5_TYW2"/>
    <property type="match status" value="1"/>
</dbReference>
<proteinExistence type="inferred from homology"/>
<evidence type="ECO:0000256" key="20">
    <source>
        <dbReference type="ARBA" id="ARBA00023288"/>
    </source>
</evidence>
<dbReference type="InterPro" id="IPR044965">
    <property type="entry name" value="Glyco_hydro_17_plant"/>
</dbReference>
<protein>
    <recommendedName>
        <fullName evidence="23">tRNA (guanine(37)-N1)-methyltransferase</fullName>
        <ecNumber evidence="23">2.1.1.228</ecNumber>
    </recommendedName>
    <alternativeName>
        <fullName evidence="23">M1G-methyltransferase</fullName>
    </alternativeName>
    <alternativeName>
        <fullName evidence="23">tRNA [GM37] methyltransferase</fullName>
    </alternativeName>
    <alternativeName>
        <fullName evidence="23">tRNA methyltransferase 5 homolog</fullName>
    </alternativeName>
</protein>
<dbReference type="InterPro" id="IPR029063">
    <property type="entry name" value="SAM-dependent_MTases_sf"/>
</dbReference>
<dbReference type="EMBL" id="SZYD01000003">
    <property type="protein sequence ID" value="KAD6795099.1"/>
    <property type="molecule type" value="Genomic_DNA"/>
</dbReference>
<evidence type="ECO:0000313" key="27">
    <source>
        <dbReference type="EMBL" id="KAD6795099.1"/>
    </source>
</evidence>
<keyword evidence="8" id="KW-0336">GPI-anchor</keyword>
<keyword evidence="21 25" id="KW-0326">Glycosidase</keyword>
<comment type="subcellular location">
    <subcellularLocation>
        <location evidence="2">Cell membrane</location>
        <topology evidence="2">Lipid-anchor</topology>
        <topology evidence="2">GPI-anchor</topology>
    </subcellularLocation>
    <subcellularLocation>
        <location evidence="23">Mitochondrion matrix</location>
    </subcellularLocation>
    <subcellularLocation>
        <location evidence="23">Nucleus</location>
    </subcellularLocation>
    <subcellularLocation>
        <location evidence="23">Cytoplasm</location>
    </subcellularLocation>
    <text evidence="23">Predominantly in the mitochondria and in the nucleus.</text>
</comment>
<reference evidence="27 28" key="1">
    <citation type="submission" date="2019-05" db="EMBL/GenBank/DDBJ databases">
        <title>Mikania micrantha, genome provides insights into the molecular mechanism of rapid growth.</title>
        <authorList>
            <person name="Liu B."/>
        </authorList>
    </citation>
    <scope>NUCLEOTIDE SEQUENCE [LARGE SCALE GENOMIC DNA]</scope>
    <source>
        <strain evidence="27">NLD-2019</strain>
        <tissue evidence="27">Leaf</tissue>
    </source>
</reference>
<dbReference type="Gene3D" id="3.30.300.110">
    <property type="entry name" value="Met-10+ protein-like domains"/>
    <property type="match status" value="1"/>
</dbReference>
<keyword evidence="5" id="KW-1003">Cell membrane</keyword>
<comment type="subunit">
    <text evidence="23">Monomer.</text>
</comment>
<dbReference type="InterPro" id="IPR030382">
    <property type="entry name" value="MeTrfase_TRM5/TYW2"/>
</dbReference>
<dbReference type="EC" id="2.1.1.228" evidence="23"/>
<keyword evidence="11 23" id="KW-0819">tRNA processing</keyword>
<feature type="binding site" evidence="23">
    <location>
        <position position="354"/>
    </location>
    <ligand>
        <name>S-adenosyl-L-methionine</name>
        <dbReference type="ChEBI" id="CHEBI:59789"/>
    </ligand>
</feature>
<keyword evidence="17" id="KW-1015">Disulfide bond</keyword>
<keyword evidence="9 23" id="KW-0808">Transferase</keyword>
<evidence type="ECO:0000256" key="6">
    <source>
        <dbReference type="ARBA" id="ARBA00022490"/>
    </source>
</evidence>
<dbReference type="Gene3D" id="3.40.50.150">
    <property type="entry name" value="Vaccinia Virus protein VP39"/>
    <property type="match status" value="2"/>
</dbReference>
<dbReference type="InterPro" id="IPR025792">
    <property type="entry name" value="tRNA_Gua_MeTrfase_euk"/>
</dbReference>
<dbReference type="GO" id="GO:0006952">
    <property type="term" value="P:defense response"/>
    <property type="evidence" value="ECO:0007669"/>
    <property type="project" value="UniProtKB-KW"/>
</dbReference>
<keyword evidence="6 23" id="KW-0963">Cytoplasm</keyword>
<organism evidence="27 28">
    <name type="scientific">Mikania micrantha</name>
    <name type="common">bitter vine</name>
    <dbReference type="NCBI Taxonomy" id="192012"/>
    <lineage>
        <taxon>Eukaryota</taxon>
        <taxon>Viridiplantae</taxon>
        <taxon>Streptophyta</taxon>
        <taxon>Embryophyta</taxon>
        <taxon>Tracheophyta</taxon>
        <taxon>Spermatophyta</taxon>
        <taxon>Magnoliopsida</taxon>
        <taxon>eudicotyledons</taxon>
        <taxon>Gunneridae</taxon>
        <taxon>Pentapetalae</taxon>
        <taxon>asterids</taxon>
        <taxon>campanulids</taxon>
        <taxon>Asterales</taxon>
        <taxon>Asteraceae</taxon>
        <taxon>Asteroideae</taxon>
        <taxon>Heliantheae alliance</taxon>
        <taxon>Eupatorieae</taxon>
        <taxon>Mikania</taxon>
    </lineage>
</organism>
<evidence type="ECO:0000259" key="26">
    <source>
        <dbReference type="PROSITE" id="PS51684"/>
    </source>
</evidence>
<comment type="caution">
    <text evidence="27">The sequence shown here is derived from an EMBL/GenBank/DDBJ whole genome shotgun (WGS) entry which is preliminary data.</text>
</comment>
<keyword evidence="7 23" id="KW-0489">Methyltransferase</keyword>
<evidence type="ECO:0000256" key="5">
    <source>
        <dbReference type="ARBA" id="ARBA00022475"/>
    </source>
</evidence>
<keyword evidence="20" id="KW-0449">Lipoprotein</keyword>
<dbReference type="GO" id="GO:0098552">
    <property type="term" value="C:side of membrane"/>
    <property type="evidence" value="ECO:0007669"/>
    <property type="project" value="UniProtKB-KW"/>
</dbReference>
<evidence type="ECO:0000256" key="15">
    <source>
        <dbReference type="ARBA" id="ARBA00023128"/>
    </source>
</evidence>
<evidence type="ECO:0000256" key="17">
    <source>
        <dbReference type="ARBA" id="ARBA00023157"/>
    </source>
</evidence>
<dbReference type="Pfam" id="PF25133">
    <property type="entry name" value="TYW2_N_2"/>
    <property type="match status" value="1"/>
</dbReference>
<comment type="function">
    <text evidence="23">Specifically methylates the N1 position of guanosine-37 in various cytoplasmic and mitochondrial tRNAs. Methylation is not dependent on the nature of the nucleoside 5' of the target nucleoside. This is the first step in the biosynthesis of wybutosine (yW), a modified base adjacent to the anticodon of tRNAs and required for accurate decoding.</text>
</comment>
<dbReference type="Gene3D" id="1.20.58.1040">
    <property type="match status" value="1"/>
</dbReference>
<keyword evidence="28" id="KW-1185">Reference proteome</keyword>
<comment type="catalytic activity">
    <reaction evidence="22 23">
        <text>guanosine(37) in tRNA + S-adenosyl-L-methionine = N(1)-methylguanosine(37) in tRNA + S-adenosyl-L-homocysteine + H(+)</text>
        <dbReference type="Rhea" id="RHEA:36899"/>
        <dbReference type="Rhea" id="RHEA-COMP:10145"/>
        <dbReference type="Rhea" id="RHEA-COMP:10147"/>
        <dbReference type="ChEBI" id="CHEBI:15378"/>
        <dbReference type="ChEBI" id="CHEBI:57856"/>
        <dbReference type="ChEBI" id="CHEBI:59789"/>
        <dbReference type="ChEBI" id="CHEBI:73542"/>
        <dbReference type="ChEBI" id="CHEBI:74269"/>
        <dbReference type="EC" id="2.1.1.228"/>
    </reaction>
</comment>
<evidence type="ECO:0000256" key="24">
    <source>
        <dbReference type="RuleBase" id="RU004335"/>
    </source>
</evidence>
<accession>A0A5N6PQF8</accession>
<dbReference type="PANTHER" id="PTHR32227">
    <property type="entry name" value="GLUCAN ENDO-1,3-BETA-GLUCOSIDASE BG1-RELATED-RELATED"/>
    <property type="match status" value="1"/>
</dbReference>
<evidence type="ECO:0000256" key="7">
    <source>
        <dbReference type="ARBA" id="ARBA00022603"/>
    </source>
</evidence>
<keyword evidence="10 23" id="KW-0949">S-adenosyl-L-methionine</keyword>
<evidence type="ECO:0000256" key="22">
    <source>
        <dbReference type="ARBA" id="ARBA00047783"/>
    </source>
</evidence>
<dbReference type="AlphaFoldDB" id="A0A5N6PQF8"/>
<evidence type="ECO:0000256" key="8">
    <source>
        <dbReference type="ARBA" id="ARBA00022622"/>
    </source>
</evidence>
<dbReference type="PROSITE" id="PS00587">
    <property type="entry name" value="GLYCOSYL_HYDROL_F17"/>
    <property type="match status" value="1"/>
</dbReference>
<dbReference type="GO" id="GO:0052906">
    <property type="term" value="F:tRNA (guanine(37)-N1)-methyltransferase activity"/>
    <property type="evidence" value="ECO:0007669"/>
    <property type="project" value="UniProtKB-UniRule"/>
</dbReference>
<dbReference type="GO" id="GO:0005759">
    <property type="term" value="C:mitochondrial matrix"/>
    <property type="evidence" value="ECO:0007669"/>
    <property type="project" value="UniProtKB-SubCell"/>
</dbReference>
<keyword evidence="12" id="KW-0732">Signal</keyword>
<dbReference type="GO" id="GO:0070901">
    <property type="term" value="P:mitochondrial tRNA methylation"/>
    <property type="evidence" value="ECO:0007669"/>
    <property type="project" value="UniProtKB-ARBA"/>
</dbReference>
<comment type="catalytic activity">
    <reaction evidence="1">
        <text>Hydrolysis of (1-&gt;3)-beta-D-glucosidic linkages in (1-&gt;3)-beta-D-glucans.</text>
        <dbReference type="EC" id="3.2.1.39"/>
    </reaction>
</comment>
<evidence type="ECO:0000313" key="28">
    <source>
        <dbReference type="Proteomes" id="UP000326396"/>
    </source>
</evidence>
<dbReference type="OrthoDB" id="408788at2759"/>
<evidence type="ECO:0000256" key="19">
    <source>
        <dbReference type="ARBA" id="ARBA00023242"/>
    </source>
</evidence>
<evidence type="ECO:0000256" key="14">
    <source>
        <dbReference type="ARBA" id="ARBA00022821"/>
    </source>
</evidence>
<dbReference type="GO" id="GO:0042973">
    <property type="term" value="F:glucan endo-1,3-beta-D-glucosidase activity"/>
    <property type="evidence" value="ECO:0007669"/>
    <property type="project" value="UniProtKB-EC"/>
</dbReference>
<dbReference type="GO" id="GO:0005975">
    <property type="term" value="P:carbohydrate metabolic process"/>
    <property type="evidence" value="ECO:0007669"/>
    <property type="project" value="InterPro"/>
</dbReference>
<evidence type="ECO:0000256" key="21">
    <source>
        <dbReference type="ARBA" id="ARBA00023295"/>
    </source>
</evidence>
<dbReference type="GO" id="GO:0005886">
    <property type="term" value="C:plasma membrane"/>
    <property type="evidence" value="ECO:0007669"/>
    <property type="project" value="UniProtKB-SubCell"/>
</dbReference>
<gene>
    <name evidence="27" type="ORF">E3N88_05995</name>
</gene>
<keyword evidence="15 23" id="KW-0496">Mitochondrion</keyword>
<evidence type="ECO:0000256" key="2">
    <source>
        <dbReference type="ARBA" id="ARBA00004609"/>
    </source>
</evidence>
<evidence type="ECO:0000256" key="23">
    <source>
        <dbReference type="HAMAP-Rule" id="MF_03152"/>
    </source>
</evidence>
<feature type="binding site" evidence="23">
    <location>
        <begin position="207"/>
        <end position="208"/>
    </location>
    <ligand>
        <name>S-adenosyl-L-methionine</name>
        <dbReference type="ChEBI" id="CHEBI:59789"/>
    </ligand>
</feature>
<dbReference type="GO" id="GO:0005634">
    <property type="term" value="C:nucleus"/>
    <property type="evidence" value="ECO:0007669"/>
    <property type="project" value="UniProtKB-SubCell"/>
</dbReference>
<keyword evidence="14" id="KW-0611">Plant defense</keyword>
<feature type="binding site" evidence="23">
    <location>
        <begin position="235"/>
        <end position="236"/>
    </location>
    <ligand>
        <name>S-adenosyl-L-methionine</name>
        <dbReference type="ChEBI" id="CHEBI:59789"/>
    </ligand>
</feature>
<evidence type="ECO:0000256" key="10">
    <source>
        <dbReference type="ARBA" id="ARBA00022691"/>
    </source>
</evidence>
<sequence length="926" mass="104006">MLDEHKFDVHLKLLALRIPREFCKAATKLLNGHMLDRPRIKPITEDPTGEKTRFVILSEKVQNSGKNYLAYNLLVSIVYHLLCHIAHLNIPDELLLYKDVIAKVIYDKNHPRIQTVVNKVGSIANEYRVPQFEILAGKPDMATEVKQYGTNFKLDYGLVYWNSRLEHEHIRLVNKFDPGDIICDMFAGIGPFAIPAAQKGCLVYANDLNPDSVRYLKINADINKVNNNIHSYNLDARIFMSQLMKVPIGESEHVNSGLVSSVNCNIQESMKANPEEKNSGNNLCGEVGDTNSCIWKESNITATEKHSESCIEENRGLNDAHVAIKTRGSKNKRIKTSVSFTNKPWEHIDHVIMNLPASALQFLDVFRGLIQSKYWKGSLPWIHCYCFIRSNETQDSVVSEAELLLNAKIHEPVFHRVRDVAPNKVKWEIKYSKMIAYFYKIYTFHIICTFISTVTCSDSSSNLGVGVNWGTMTSHQLPAEKVVEMMRENGFKKVKLFEAEKRIMEALIGSEIEVMVAIPNFMLLDMSRDPSYADYWVDANVTTYAYPGGVDIKYVAVGNEPFLKAYNDTYLQITLPALQNVQNALNRAGYGSQIKATVPLNADIYESPDSNPVPSAGDFRSEIKDATIEILQFLYSNDAPFTVNIYPFLSLYGNPYFPMDFAFFDGSNRPVKDGNYLYTNVFDANYDTLVASLKKAGYPDMKIIVGEIGWPTDGDINANVKNARRFNQGVIKHVLSQIGTPARTGPLEIYLFSLLDENNKSIAPGSFETHWGIFEYDGKPKYELDLTGAKRNKGLAPVMGVQYMSRRWCVLNPWVKELDGLAKEINYACSLSDCTSLGYGSSCNHLTVAGNASFAFNMYYQLHGQSDWDCDFSGLAIVTKEDPSVGECRFPVMIAVGASVVAVHKKVLKVLLGVLEGCIVFLLLVS</sequence>
<dbReference type="SUPFAM" id="SSF53335">
    <property type="entry name" value="S-adenosyl-L-methionine-dependent methyltransferases"/>
    <property type="match status" value="1"/>
</dbReference>
<dbReference type="FunFam" id="3.20.20.80:FF:000008">
    <property type="entry name" value="Glucan endo-1,3-beta-glucosidase 5"/>
    <property type="match status" value="1"/>
</dbReference>
<dbReference type="InterPro" id="IPR000490">
    <property type="entry name" value="Glyco_hydro_17"/>
</dbReference>
<feature type="binding site" evidence="23">
    <location>
        <position position="169"/>
    </location>
    <ligand>
        <name>S-adenosyl-L-methionine</name>
        <dbReference type="ChEBI" id="CHEBI:59789"/>
    </ligand>
</feature>
<keyword evidence="13 25" id="KW-0378">Hydrolase</keyword>
<comment type="similarity">
    <text evidence="3 24">Belongs to the glycosyl hydrolase 17 family.</text>
</comment>
<evidence type="ECO:0000256" key="4">
    <source>
        <dbReference type="ARBA" id="ARBA00009775"/>
    </source>
</evidence>
<dbReference type="FunFam" id="3.30.300.110:FF:000001">
    <property type="entry name" value="tRNA (guanine(37)-N1)-methyltransferase"/>
    <property type="match status" value="1"/>
</dbReference>
<dbReference type="Gene3D" id="3.20.20.80">
    <property type="entry name" value="Glycosidases"/>
    <property type="match status" value="1"/>
</dbReference>
<keyword evidence="18" id="KW-0325">Glycoprotein</keyword>
<comment type="similarity">
    <text evidence="4">Belongs to the class I-like SAM-binding methyltransferase superfamily. TRM5/TYW2 family.</text>
</comment>
<keyword evidence="16" id="KW-0472">Membrane</keyword>
<evidence type="ECO:0000256" key="9">
    <source>
        <dbReference type="ARBA" id="ARBA00022679"/>
    </source>
</evidence>
<dbReference type="InterPro" id="IPR017853">
    <property type="entry name" value="GH"/>
</dbReference>
<evidence type="ECO:0000256" key="16">
    <source>
        <dbReference type="ARBA" id="ARBA00023136"/>
    </source>
</evidence>
<dbReference type="InterPro" id="IPR056744">
    <property type="entry name" value="TRM5/TYW2-like_N"/>
</dbReference>
<dbReference type="FunFam" id="1.20.58.1040:FF:000002">
    <property type="entry name" value="Glucan endo-1,3-beta-glucosidase 8"/>
    <property type="match status" value="1"/>
</dbReference>
<evidence type="ECO:0000256" key="1">
    <source>
        <dbReference type="ARBA" id="ARBA00000382"/>
    </source>
</evidence>
<name>A0A5N6PQF8_9ASTR</name>
<feature type="domain" description="SAM-dependent methyltransferase TRM5/TYW2-type" evidence="26">
    <location>
        <begin position="79"/>
        <end position="435"/>
    </location>
</feature>
<evidence type="ECO:0000256" key="11">
    <source>
        <dbReference type="ARBA" id="ARBA00022694"/>
    </source>
</evidence>
<evidence type="ECO:0000256" key="25">
    <source>
        <dbReference type="RuleBase" id="RU004336"/>
    </source>
</evidence>
<dbReference type="Proteomes" id="UP000326396">
    <property type="component" value="Linkage Group LG11"/>
</dbReference>
<dbReference type="InterPro" id="IPR056743">
    <property type="entry name" value="TRM5-TYW2-like_MTfase"/>
</dbReference>
<evidence type="ECO:0000256" key="12">
    <source>
        <dbReference type="ARBA" id="ARBA00022729"/>
    </source>
</evidence>
<evidence type="ECO:0000256" key="18">
    <source>
        <dbReference type="ARBA" id="ARBA00023180"/>
    </source>
</evidence>